<keyword evidence="2" id="KW-1133">Transmembrane helix</keyword>
<evidence type="ECO:0000256" key="2">
    <source>
        <dbReference type="SAM" id="Phobius"/>
    </source>
</evidence>
<keyword evidence="2" id="KW-0472">Membrane</keyword>
<feature type="compositionally biased region" description="Polar residues" evidence="1">
    <location>
        <begin position="49"/>
        <end position="62"/>
    </location>
</feature>
<protein>
    <recommendedName>
        <fullName evidence="5">Zinc-ribbon domain-containing protein</fullName>
    </recommendedName>
</protein>
<evidence type="ECO:0000313" key="3">
    <source>
        <dbReference type="EMBL" id="KRM60932.1"/>
    </source>
</evidence>
<feature type="region of interest" description="Disordered" evidence="1">
    <location>
        <begin position="49"/>
        <end position="68"/>
    </location>
</feature>
<keyword evidence="2" id="KW-0812">Transmembrane</keyword>
<gene>
    <name evidence="3" type="ORF">FC26_GL000421</name>
</gene>
<evidence type="ECO:0008006" key="5">
    <source>
        <dbReference type="Google" id="ProtNLM"/>
    </source>
</evidence>
<dbReference type="PATRIC" id="fig|1423813.3.peg.430"/>
<comment type="caution">
    <text evidence="3">The sequence shown here is derived from an EMBL/GenBank/DDBJ whole genome shotgun (WGS) entry which is preliminary data.</text>
</comment>
<feature type="transmembrane region" description="Helical" evidence="2">
    <location>
        <begin position="74"/>
        <end position="94"/>
    </location>
</feature>
<dbReference type="STRING" id="1423813.FC26_GL000421"/>
<dbReference type="AlphaFoldDB" id="A0A0R2A691"/>
<proteinExistence type="predicted"/>
<name>A0A0R2A691_9LACO</name>
<reference evidence="3 4" key="1">
    <citation type="journal article" date="2015" name="Genome Announc.">
        <title>Expanding the biotechnology potential of lactobacilli through comparative genomics of 213 strains and associated genera.</title>
        <authorList>
            <person name="Sun Z."/>
            <person name="Harris H.M."/>
            <person name="McCann A."/>
            <person name="Guo C."/>
            <person name="Argimon S."/>
            <person name="Zhang W."/>
            <person name="Yang X."/>
            <person name="Jeffery I.B."/>
            <person name="Cooney J.C."/>
            <person name="Kagawa T.F."/>
            <person name="Liu W."/>
            <person name="Song Y."/>
            <person name="Salvetti E."/>
            <person name="Wrobel A."/>
            <person name="Rasinkangas P."/>
            <person name="Parkhill J."/>
            <person name="Rea M.C."/>
            <person name="O'Sullivan O."/>
            <person name="Ritari J."/>
            <person name="Douillard F.P."/>
            <person name="Paul Ross R."/>
            <person name="Yang R."/>
            <person name="Briner A.E."/>
            <person name="Felis G.E."/>
            <person name="de Vos W.M."/>
            <person name="Barrangou R."/>
            <person name="Klaenhammer T.R."/>
            <person name="Caufield P.W."/>
            <person name="Cui Y."/>
            <person name="Zhang H."/>
            <person name="O'Toole P.W."/>
        </authorList>
    </citation>
    <scope>NUCLEOTIDE SEQUENCE [LARGE SCALE GENOMIC DNA]</scope>
    <source>
        <strain evidence="3 4">DSM 20634</strain>
    </source>
</reference>
<dbReference type="EMBL" id="AYYY01000061">
    <property type="protein sequence ID" value="KRM60932.1"/>
    <property type="molecule type" value="Genomic_DNA"/>
</dbReference>
<feature type="region of interest" description="Disordered" evidence="1">
    <location>
        <begin position="103"/>
        <end position="143"/>
    </location>
</feature>
<accession>A0A0R2A691</accession>
<sequence>MVRKQRDNGGGEKVAEKEQYCPNCGTKLTGHPKFCPKCGLQLTQNQDDAVSGESMGTTNQAPTPKRPHNKKKRVIIVILLALVIILVIVGGYLIKKTVSETSVDSDQSAQSSQSATYQSSRSQHSSASSSSQQEQASVASSDSITGDDQLVKATMTPNQTAAAIAVYADRVSIWPAISSDGMASHLNVAIETNNFDLSYEGQDNVRYDVQAGDNGTSPMLCYTLKNGTVALYTVYGDEEGEISPMSTTTLTQIVDYLNSENEAQSVENLAQKVVISDQR</sequence>
<evidence type="ECO:0000256" key="1">
    <source>
        <dbReference type="SAM" id="MobiDB-lite"/>
    </source>
</evidence>
<organism evidence="3 4">
    <name type="scientific">Paucilactobacillus vaccinostercus DSM 20634</name>
    <dbReference type="NCBI Taxonomy" id="1423813"/>
    <lineage>
        <taxon>Bacteria</taxon>
        <taxon>Bacillati</taxon>
        <taxon>Bacillota</taxon>
        <taxon>Bacilli</taxon>
        <taxon>Lactobacillales</taxon>
        <taxon>Lactobacillaceae</taxon>
        <taxon>Paucilactobacillus</taxon>
    </lineage>
</organism>
<dbReference type="Proteomes" id="UP000051733">
    <property type="component" value="Unassembled WGS sequence"/>
</dbReference>
<keyword evidence="4" id="KW-1185">Reference proteome</keyword>
<evidence type="ECO:0000313" key="4">
    <source>
        <dbReference type="Proteomes" id="UP000051733"/>
    </source>
</evidence>